<dbReference type="InterPro" id="IPR036322">
    <property type="entry name" value="WD40_repeat_dom_sf"/>
</dbReference>
<dbReference type="OrthoDB" id="18388at2759"/>
<dbReference type="PROSITE" id="PS50082">
    <property type="entry name" value="WD_REPEATS_2"/>
    <property type="match status" value="1"/>
</dbReference>
<dbReference type="PANTHER" id="PTHR16038:SF4">
    <property type="entry name" value="WD REPEAT-CONTAINING PROTEIN 74"/>
    <property type="match status" value="1"/>
</dbReference>
<dbReference type="InterPro" id="IPR015943">
    <property type="entry name" value="WD40/YVTN_repeat-like_dom_sf"/>
</dbReference>
<dbReference type="GO" id="GO:0042273">
    <property type="term" value="P:ribosomal large subunit biogenesis"/>
    <property type="evidence" value="ECO:0007669"/>
    <property type="project" value="InterPro"/>
</dbReference>
<proteinExistence type="predicted"/>
<dbReference type="GO" id="GO:0005730">
    <property type="term" value="C:nucleolus"/>
    <property type="evidence" value="ECO:0007669"/>
    <property type="project" value="InterPro"/>
</dbReference>
<keyword evidence="1" id="KW-0853">WD repeat</keyword>
<dbReference type="Proteomes" id="UP001153709">
    <property type="component" value="Chromosome 3"/>
</dbReference>
<protein>
    <recommendedName>
        <fullName evidence="4">WD repeat-containing protein 74</fullName>
    </recommendedName>
</protein>
<evidence type="ECO:0000256" key="1">
    <source>
        <dbReference type="PROSITE-ProRule" id="PRU00221"/>
    </source>
</evidence>
<dbReference type="InterPro" id="IPR037379">
    <property type="entry name" value="WDR74/Nsa1"/>
</dbReference>
<reference evidence="2" key="1">
    <citation type="submission" date="2022-01" db="EMBL/GenBank/DDBJ databases">
        <authorList>
            <person name="King R."/>
        </authorList>
    </citation>
    <scope>NUCLEOTIDE SEQUENCE</scope>
</reference>
<dbReference type="GO" id="GO:0030687">
    <property type="term" value="C:preribosome, large subunit precursor"/>
    <property type="evidence" value="ECO:0007669"/>
    <property type="project" value="TreeGrafter"/>
</dbReference>
<dbReference type="SMART" id="SM00320">
    <property type="entry name" value="WD40"/>
    <property type="match status" value="5"/>
</dbReference>
<dbReference type="PANTHER" id="PTHR16038">
    <property type="entry name" value="NOP SEVEN ASSOCIATED PROTEIN 1"/>
    <property type="match status" value="1"/>
</dbReference>
<evidence type="ECO:0000313" key="3">
    <source>
        <dbReference type="Proteomes" id="UP001153709"/>
    </source>
</evidence>
<sequence length="317" mass="35384">MDLTRFSCFAGTSRGFLLSLGEKPKDIKHVKPEASSEVTALAFNKDQSSIFAGFKNGAIQSYDPLLNEFKDTISNLSGKGSVVGLGFTEKGLLAGKADGTVNIWSEKKNEHFNLSIGNEGTLDCLVLNENRNCFGTGGEKNDLKLWDIETQQCIFKAKSMGHDKLNLPIPTSIRGITFFPEDPHLSCCCTKEGHVLLYDDRKQRRPVVKFLEPKASYTTIACAYRERQCLVGTTKGYMQLLDMKAGKCMKTFTTFTGSVSSIVCDPLEPYVFSASLDRYLRVHHLETKELLHKVYMKINLTTLLIKPVGKGRKRRDC</sequence>
<organism evidence="2 3">
    <name type="scientific">Diabrotica balteata</name>
    <name type="common">Banded cucumber beetle</name>
    <dbReference type="NCBI Taxonomy" id="107213"/>
    <lineage>
        <taxon>Eukaryota</taxon>
        <taxon>Metazoa</taxon>
        <taxon>Ecdysozoa</taxon>
        <taxon>Arthropoda</taxon>
        <taxon>Hexapoda</taxon>
        <taxon>Insecta</taxon>
        <taxon>Pterygota</taxon>
        <taxon>Neoptera</taxon>
        <taxon>Endopterygota</taxon>
        <taxon>Coleoptera</taxon>
        <taxon>Polyphaga</taxon>
        <taxon>Cucujiformia</taxon>
        <taxon>Chrysomeloidea</taxon>
        <taxon>Chrysomelidae</taxon>
        <taxon>Galerucinae</taxon>
        <taxon>Diabroticina</taxon>
        <taxon>Diabroticites</taxon>
        <taxon>Diabrotica</taxon>
    </lineage>
</organism>
<evidence type="ECO:0008006" key="4">
    <source>
        <dbReference type="Google" id="ProtNLM"/>
    </source>
</evidence>
<dbReference type="Pfam" id="PF00400">
    <property type="entry name" value="WD40"/>
    <property type="match status" value="1"/>
</dbReference>
<feature type="repeat" description="WD" evidence="1">
    <location>
        <begin position="115"/>
        <end position="156"/>
    </location>
</feature>
<dbReference type="AlphaFoldDB" id="A0A9P0E1N8"/>
<dbReference type="EMBL" id="OU898278">
    <property type="protein sequence ID" value="CAH1274948.1"/>
    <property type="molecule type" value="Genomic_DNA"/>
</dbReference>
<dbReference type="Gene3D" id="2.130.10.10">
    <property type="entry name" value="YVTN repeat-like/Quinoprotein amine dehydrogenase"/>
    <property type="match status" value="2"/>
</dbReference>
<dbReference type="InterPro" id="IPR001680">
    <property type="entry name" value="WD40_rpt"/>
</dbReference>
<accession>A0A9P0E1N8</accession>
<name>A0A9P0E1N8_DIABA</name>
<dbReference type="SUPFAM" id="SSF50978">
    <property type="entry name" value="WD40 repeat-like"/>
    <property type="match status" value="1"/>
</dbReference>
<gene>
    <name evidence="2" type="ORF">DIABBA_LOCUS4411</name>
</gene>
<keyword evidence="3" id="KW-1185">Reference proteome</keyword>
<evidence type="ECO:0000313" key="2">
    <source>
        <dbReference type="EMBL" id="CAH1274948.1"/>
    </source>
</evidence>